<evidence type="ECO:0000313" key="3">
    <source>
        <dbReference type="Proteomes" id="UP000033519"/>
    </source>
</evidence>
<dbReference type="EMBL" id="LAPV01000093">
    <property type="protein sequence ID" value="KKC33277.1"/>
    <property type="molecule type" value="Genomic_DNA"/>
</dbReference>
<sequence length="84" mass="9107">MFDSLRDRMGGDNKISPMNIAHNSLFTAKEKIDLLNQLKSDATAAGKEGRELGFDAEEIDQALAEVHQGVQDGVGTETVLKGDF</sequence>
<protein>
    <submittedName>
        <fullName evidence="2">Uncharacterized protein</fullName>
    </submittedName>
</protein>
<dbReference type="STRING" id="728005.SAMN04488059_103126"/>
<gene>
    <name evidence="2" type="ORF">SAMN04488059_103126</name>
    <name evidence="1" type="ORF">WH91_09585</name>
</gene>
<dbReference type="AlphaFoldDB" id="A0A0F5PX86"/>
<dbReference type="EMBL" id="FOMB01000003">
    <property type="protein sequence ID" value="SFC24290.1"/>
    <property type="molecule type" value="Genomic_DNA"/>
</dbReference>
<keyword evidence="3" id="KW-1185">Reference proteome</keyword>
<dbReference type="OrthoDB" id="7951177at2"/>
<accession>A0A0F5PX86</accession>
<reference evidence="1 3" key="1">
    <citation type="submission" date="2015-03" db="EMBL/GenBank/DDBJ databases">
        <authorList>
            <person name="Lepp D."/>
            <person name="Hassan Y.I."/>
            <person name="Li X.-Z."/>
            <person name="Zhou T."/>
        </authorList>
    </citation>
    <scope>NUCLEOTIDE SEQUENCE [LARGE SCALE GENOMIC DNA]</scope>
    <source>
        <strain evidence="1 3">Cr7-05</strain>
    </source>
</reference>
<organism evidence="2 4">
    <name type="scientific">Devosia psychrophila</name>
    <dbReference type="NCBI Taxonomy" id="728005"/>
    <lineage>
        <taxon>Bacteria</taxon>
        <taxon>Pseudomonadati</taxon>
        <taxon>Pseudomonadota</taxon>
        <taxon>Alphaproteobacteria</taxon>
        <taxon>Hyphomicrobiales</taxon>
        <taxon>Devosiaceae</taxon>
        <taxon>Devosia</taxon>
    </lineage>
</organism>
<proteinExistence type="predicted"/>
<dbReference type="RefSeq" id="WP_046170762.1">
    <property type="nucleotide sequence ID" value="NZ_FOMB01000003.1"/>
</dbReference>
<dbReference type="Proteomes" id="UP000033519">
    <property type="component" value="Unassembled WGS sequence"/>
</dbReference>
<evidence type="ECO:0000313" key="1">
    <source>
        <dbReference type="EMBL" id="KKC33277.1"/>
    </source>
</evidence>
<evidence type="ECO:0000313" key="4">
    <source>
        <dbReference type="Proteomes" id="UP000182258"/>
    </source>
</evidence>
<name>A0A0F5PX86_9HYPH</name>
<evidence type="ECO:0000313" key="2">
    <source>
        <dbReference type="EMBL" id="SFC24290.1"/>
    </source>
</evidence>
<dbReference type="Proteomes" id="UP000182258">
    <property type="component" value="Unassembled WGS sequence"/>
</dbReference>
<dbReference type="PATRIC" id="fig|728005.3.peg.4642"/>
<reference evidence="2 4" key="2">
    <citation type="submission" date="2016-10" db="EMBL/GenBank/DDBJ databases">
        <authorList>
            <person name="de Groot N.N."/>
        </authorList>
    </citation>
    <scope>NUCLEOTIDE SEQUENCE [LARGE SCALE GENOMIC DNA]</scope>
    <source>
        <strain evidence="2 4">CGMCC 1.10210</strain>
    </source>
</reference>